<protein>
    <submittedName>
        <fullName evidence="2">Uncharacterized protein</fullName>
    </submittedName>
</protein>
<reference evidence="3" key="1">
    <citation type="submission" date="2017-04" db="EMBL/GenBank/DDBJ databases">
        <authorList>
            <person name="Varghese N."/>
            <person name="Submissions S."/>
        </authorList>
    </citation>
    <scope>NUCLEOTIDE SEQUENCE [LARGE SCALE GENOMIC DNA]</scope>
    <source>
        <strain evidence="3">K3S</strain>
    </source>
</reference>
<keyword evidence="3" id="KW-1185">Reference proteome</keyword>
<name>A0A1X7DSI9_9BACT</name>
<dbReference type="EMBL" id="FWZU01000003">
    <property type="protein sequence ID" value="SMF20797.1"/>
    <property type="molecule type" value="Genomic_DNA"/>
</dbReference>
<keyword evidence="1" id="KW-0175">Coiled coil</keyword>
<organism evidence="2 3">
    <name type="scientific">Desulfovibrio gilichinskyi</name>
    <dbReference type="NCBI Taxonomy" id="1519643"/>
    <lineage>
        <taxon>Bacteria</taxon>
        <taxon>Pseudomonadati</taxon>
        <taxon>Thermodesulfobacteriota</taxon>
        <taxon>Desulfovibrionia</taxon>
        <taxon>Desulfovibrionales</taxon>
        <taxon>Desulfovibrionaceae</taxon>
        <taxon>Desulfovibrio</taxon>
    </lineage>
</organism>
<sequence length="139" mass="16085">MARGRRQLRGDKLKAAILAELGRMSNLSPKTDPISISSLADRLKVSRQSIYSNKFKPLVDEFAELQRSNYNQNIEVGIKRKPLEKRIEDLEKENADLKARLDNYIERWVAIEYNARMMGINADDLFVVAPKPLRSIRRK</sequence>
<accession>A0A1X7DSI9</accession>
<evidence type="ECO:0000313" key="3">
    <source>
        <dbReference type="Proteomes" id="UP000192906"/>
    </source>
</evidence>
<dbReference type="AlphaFoldDB" id="A0A1X7DSI9"/>
<dbReference type="STRING" id="1519643.SAMN06295933_2296"/>
<dbReference type="Proteomes" id="UP000192906">
    <property type="component" value="Unassembled WGS sequence"/>
</dbReference>
<proteinExistence type="predicted"/>
<dbReference type="RefSeq" id="WP_085102275.1">
    <property type="nucleotide sequence ID" value="NZ_FWZU01000003.1"/>
</dbReference>
<dbReference type="OrthoDB" id="9841034at2"/>
<gene>
    <name evidence="2" type="ORF">SAMN06295933_2296</name>
</gene>
<evidence type="ECO:0000256" key="1">
    <source>
        <dbReference type="SAM" id="Coils"/>
    </source>
</evidence>
<feature type="coiled-coil region" evidence="1">
    <location>
        <begin position="80"/>
        <end position="107"/>
    </location>
</feature>
<evidence type="ECO:0000313" key="2">
    <source>
        <dbReference type="EMBL" id="SMF20797.1"/>
    </source>
</evidence>